<dbReference type="EMBL" id="PHWZ01000977">
    <property type="protein sequence ID" value="TEY28949.1"/>
    <property type="molecule type" value="Genomic_DNA"/>
</dbReference>
<protein>
    <submittedName>
        <fullName evidence="1">Uncharacterized protein</fullName>
    </submittedName>
</protein>
<dbReference type="AlphaFoldDB" id="A0A4Y8CGX0"/>
<sequence>MAGHAELFETFLKNIWSDLSTDPSLLVHTLFAMSSPLENDSYCERAWSRLHFWLKEDGEYDALRENNRDDNFGEDATYYVDFSGDSTVDSSVGVSRFLAFSNTYDRDLKTDRRDYWNRKDTGMEILHHVDDMNVPSMEDDWDFSRHSIESLEKYIQIMKEHFIRKTIVLHVVEDAARELRKIIDKETDNCDKAHRQTSALVASV</sequence>
<evidence type="ECO:0000313" key="2">
    <source>
        <dbReference type="Proteomes" id="UP000297299"/>
    </source>
</evidence>
<dbReference type="Proteomes" id="UP000297299">
    <property type="component" value="Unassembled WGS sequence"/>
</dbReference>
<gene>
    <name evidence="1" type="ORF">BOTCAL_0981g00010</name>
</gene>
<keyword evidence="2" id="KW-1185">Reference proteome</keyword>
<evidence type="ECO:0000313" key="1">
    <source>
        <dbReference type="EMBL" id="TEY28949.1"/>
    </source>
</evidence>
<comment type="caution">
    <text evidence="1">The sequence shown here is derived from an EMBL/GenBank/DDBJ whole genome shotgun (WGS) entry which is preliminary data.</text>
</comment>
<accession>A0A4Y8CGX0</accession>
<reference evidence="1 2" key="1">
    <citation type="submission" date="2017-11" db="EMBL/GenBank/DDBJ databases">
        <title>Comparative genomics of Botrytis spp.</title>
        <authorList>
            <person name="Valero-Jimenez C.A."/>
            <person name="Tapia P."/>
            <person name="Veloso J."/>
            <person name="Silva-Moreno E."/>
            <person name="Staats M."/>
            <person name="Valdes J.H."/>
            <person name="Van Kan J.A.L."/>
        </authorList>
    </citation>
    <scope>NUCLEOTIDE SEQUENCE [LARGE SCALE GENOMIC DNA]</scope>
    <source>
        <strain evidence="1 2">MUCL2830</strain>
    </source>
</reference>
<proteinExistence type="predicted"/>
<name>A0A4Y8CGX0_9HELO</name>
<organism evidence="1 2">
    <name type="scientific">Botryotinia calthae</name>
    <dbReference type="NCBI Taxonomy" id="38488"/>
    <lineage>
        <taxon>Eukaryota</taxon>
        <taxon>Fungi</taxon>
        <taxon>Dikarya</taxon>
        <taxon>Ascomycota</taxon>
        <taxon>Pezizomycotina</taxon>
        <taxon>Leotiomycetes</taxon>
        <taxon>Helotiales</taxon>
        <taxon>Sclerotiniaceae</taxon>
        <taxon>Botryotinia</taxon>
    </lineage>
</organism>